<dbReference type="Ensembl" id="ENSVKKT00000008533.1">
    <property type="protein sequence ID" value="ENSVKKP00000008317.1"/>
    <property type="gene ID" value="ENSVKKG00000005923.1"/>
</dbReference>
<name>A0A8D2J9A9_VARKO</name>
<accession>A0A8D2J9A9</accession>
<protein>
    <recommendedName>
        <fullName evidence="2">DUF7818 domain-containing protein</fullName>
    </recommendedName>
</protein>
<dbReference type="GO" id="GO:0000122">
    <property type="term" value="P:negative regulation of transcription by RNA polymerase II"/>
    <property type="evidence" value="ECO:0007669"/>
    <property type="project" value="TreeGrafter"/>
</dbReference>
<dbReference type="OMA" id="HIRERHT"/>
<organism evidence="3 4">
    <name type="scientific">Varanus komodoensis</name>
    <name type="common">Komodo dragon</name>
    <dbReference type="NCBI Taxonomy" id="61221"/>
    <lineage>
        <taxon>Eukaryota</taxon>
        <taxon>Metazoa</taxon>
        <taxon>Chordata</taxon>
        <taxon>Craniata</taxon>
        <taxon>Vertebrata</taxon>
        <taxon>Euteleostomi</taxon>
        <taxon>Lepidosauria</taxon>
        <taxon>Squamata</taxon>
        <taxon>Bifurcata</taxon>
        <taxon>Unidentata</taxon>
        <taxon>Episquamata</taxon>
        <taxon>Toxicofera</taxon>
        <taxon>Anguimorpha</taxon>
        <taxon>Paleoanguimorpha</taxon>
        <taxon>Varanoidea</taxon>
        <taxon>Varanidae</taxon>
        <taxon>Varanus</taxon>
    </lineage>
</organism>
<feature type="domain" description="DUF7818" evidence="2">
    <location>
        <begin position="714"/>
        <end position="750"/>
    </location>
</feature>
<reference evidence="3" key="2">
    <citation type="submission" date="2025-09" db="UniProtKB">
        <authorList>
            <consortium name="Ensembl"/>
        </authorList>
    </citation>
    <scope>IDENTIFICATION</scope>
</reference>
<proteinExistence type="predicted"/>
<dbReference type="Pfam" id="PF13671">
    <property type="entry name" value="AAA_33"/>
    <property type="match status" value="1"/>
</dbReference>
<evidence type="ECO:0000313" key="4">
    <source>
        <dbReference type="Proteomes" id="UP000694545"/>
    </source>
</evidence>
<feature type="compositionally biased region" description="Basic residues" evidence="1">
    <location>
        <begin position="174"/>
        <end position="195"/>
    </location>
</feature>
<sequence length="800" mass="90401">MTTRSGYNVPDEHVVNGFCETRPCWEDIRSYQTEGSNIVSQQFPEDKLCESQKLLLILRGLPGSGKTTLSHILLGQSRDGIVFSTDDYFRQNNGCWSYNVCQLGAAHDWNQKRAKQAMDQGRSPIIIDNTNTQAWEMKPYVEAALEKGYRVEFREPDTWWKFNPEELEKESVVKKKHRLHKMKQKRKRKRNRKMKGATIKAMEKKSNGQLTPSDEDTSQSEQDESEDSEKSVVTGHLNVPKDVGEDGSAIDNDLKPPELQKGFLDSSMVDPITLGNSVKTDALVRINSQPLISLPSVPNENIHEQKYNDHLPDIFVESKSNILDCNSETSLKMDHSGKENGACLSNMENKDTSPNVMPELGLERKLLSHEEATIPHQHETSKNEKNTWAFFSFDSTDNQPPADSAKSESYLMWQEDTFNIIYEQRPKKIRRPKQVISGKTAELTDDKSNKEFRRGDAEMLCEKDGLTDCALPSPLTESIYNVPCIETNELPPESETKVSIPNEARSLSSARKQRRCKRIFKLAPNFDIPRQIPARKDEAVLKYVHVLTEQEDISNEETGKENKQSLGCFECPSLSSHDVVVTSSHLDVELLCYNCSNQPTEQCQLMDFSAEAATVPIQICTSASCKASIPTEEQIVAFDQTLLVNTEKERMKIPPDASTTQPDILCSVKTITEYLTDPAAENLENIQQVNETENTKYSQIKEDKAHLNTKPNFLGLPLSQGFAVQLVELFGSPGIPLDALLPDDYVVPLDWATSKEIYLQWKTSVEKKQKNNVLKENSSLPEFIQFCLCCGWTSVNSQLE</sequence>
<dbReference type="GO" id="GO:0003714">
    <property type="term" value="F:transcription corepressor activity"/>
    <property type="evidence" value="ECO:0007669"/>
    <property type="project" value="TreeGrafter"/>
</dbReference>
<evidence type="ECO:0000313" key="3">
    <source>
        <dbReference type="Ensembl" id="ENSVKKP00000008317.1"/>
    </source>
</evidence>
<dbReference type="SUPFAM" id="SSF52540">
    <property type="entry name" value="P-loop containing nucleoside triphosphate hydrolases"/>
    <property type="match status" value="1"/>
</dbReference>
<dbReference type="PANTHER" id="PTHR13308:SF23">
    <property type="entry name" value="NEDD4-BINDING PROTEIN 2-LIKE 2"/>
    <property type="match status" value="1"/>
</dbReference>
<reference evidence="3" key="1">
    <citation type="submission" date="2025-08" db="UniProtKB">
        <authorList>
            <consortium name="Ensembl"/>
        </authorList>
    </citation>
    <scope>IDENTIFICATION</scope>
</reference>
<keyword evidence="4" id="KW-1185">Reference proteome</keyword>
<feature type="region of interest" description="Disordered" evidence="1">
    <location>
        <begin position="171"/>
        <end position="258"/>
    </location>
</feature>
<dbReference type="GO" id="GO:0005634">
    <property type="term" value="C:nucleus"/>
    <property type="evidence" value="ECO:0007669"/>
    <property type="project" value="TreeGrafter"/>
</dbReference>
<feature type="compositionally biased region" description="Acidic residues" evidence="1">
    <location>
        <begin position="213"/>
        <end position="227"/>
    </location>
</feature>
<evidence type="ECO:0000259" key="2">
    <source>
        <dbReference type="Pfam" id="PF25126"/>
    </source>
</evidence>
<dbReference type="InterPro" id="IPR027417">
    <property type="entry name" value="P-loop_NTPase"/>
</dbReference>
<dbReference type="InterPro" id="IPR026302">
    <property type="entry name" value="NEDD4-bd_p2"/>
</dbReference>
<evidence type="ECO:0000256" key="1">
    <source>
        <dbReference type="SAM" id="MobiDB-lite"/>
    </source>
</evidence>
<dbReference type="PANTHER" id="PTHR13308">
    <property type="entry name" value="NEDD4-BINDING PROTEIN 2-LIKE 1"/>
    <property type="match status" value="1"/>
</dbReference>
<dbReference type="Pfam" id="PF25126">
    <property type="entry name" value="DUF7818"/>
    <property type="match status" value="1"/>
</dbReference>
<dbReference type="AlphaFoldDB" id="A0A8D2J9A9"/>
<dbReference type="InterPro" id="IPR056720">
    <property type="entry name" value="DUF7818"/>
</dbReference>
<dbReference type="Gene3D" id="3.40.50.300">
    <property type="entry name" value="P-loop containing nucleotide triphosphate hydrolases"/>
    <property type="match status" value="1"/>
</dbReference>
<dbReference type="Proteomes" id="UP000694545">
    <property type="component" value="Unplaced"/>
</dbReference>